<feature type="region of interest" description="Disordered" evidence="1">
    <location>
        <begin position="48"/>
        <end position="69"/>
    </location>
</feature>
<reference evidence="2 3" key="1">
    <citation type="journal article" date="2019" name="J. Ind. Microbiol. Biotechnol.">
        <title>The complete genomic sequence of Streptomyces spectabilis NRRL-2792 and identification of secondary metabolite biosynthetic gene clusters.</title>
        <authorList>
            <person name="Sinha A."/>
            <person name="Phillips-Salemka S."/>
            <person name="Niraula T.A."/>
            <person name="Short K.A."/>
            <person name="Niraula N.P."/>
        </authorList>
    </citation>
    <scope>NUCLEOTIDE SEQUENCE [LARGE SCALE GENOMIC DNA]</scope>
    <source>
        <strain evidence="2 3">NRRL 2792</strain>
    </source>
</reference>
<evidence type="ECO:0000313" key="3">
    <source>
        <dbReference type="Proteomes" id="UP000316806"/>
    </source>
</evidence>
<dbReference type="AlphaFoldDB" id="A0A516R829"/>
<sequence>MHPEIHLLLHDARAAELRRTAPARRPARPPIRTQLGWTMVELGLRLVSSSEPSRPSAGPAARRPYRTAW</sequence>
<proteinExistence type="predicted"/>
<evidence type="ECO:0000256" key="1">
    <source>
        <dbReference type="SAM" id="MobiDB-lite"/>
    </source>
</evidence>
<dbReference type="EMBL" id="CP040916">
    <property type="protein sequence ID" value="QDQ11818.1"/>
    <property type="molecule type" value="Genomic_DNA"/>
</dbReference>
<gene>
    <name evidence="2" type="ORF">FH965_15580</name>
</gene>
<dbReference type="Proteomes" id="UP000316806">
    <property type="component" value="Chromosome"/>
</dbReference>
<name>A0A516R829_STRST</name>
<evidence type="ECO:0000313" key="2">
    <source>
        <dbReference type="EMBL" id="QDQ11818.1"/>
    </source>
</evidence>
<organism evidence="2 3">
    <name type="scientific">Streptomyces spectabilis</name>
    <dbReference type="NCBI Taxonomy" id="68270"/>
    <lineage>
        <taxon>Bacteria</taxon>
        <taxon>Bacillati</taxon>
        <taxon>Actinomycetota</taxon>
        <taxon>Actinomycetes</taxon>
        <taxon>Kitasatosporales</taxon>
        <taxon>Streptomycetaceae</taxon>
        <taxon>Streptomyces</taxon>
    </lineage>
</organism>
<accession>A0A516R829</accession>
<protein>
    <submittedName>
        <fullName evidence="2">Uncharacterized protein</fullName>
    </submittedName>
</protein>